<dbReference type="AlphaFoldDB" id="A0A433QDK0"/>
<evidence type="ECO:0000313" key="1">
    <source>
        <dbReference type="EMBL" id="RUS27860.1"/>
    </source>
</evidence>
<sequence>MRSISILGEKETTEDGSSLAYALFLRTSSSCVRRFGPSNEHRYPALRFSSSSVCTKPKGLRTCVPLLKLDGHEQTNYGCDGYAGCKNFASVGKHCAQRVGHME</sequence>
<reference evidence="1 2" key="1">
    <citation type="journal article" date="2018" name="New Phytol.">
        <title>Phylogenomics of Endogonaceae and evolution of mycorrhizas within Mucoromycota.</title>
        <authorList>
            <person name="Chang Y."/>
            <person name="Desiro A."/>
            <person name="Na H."/>
            <person name="Sandor L."/>
            <person name="Lipzen A."/>
            <person name="Clum A."/>
            <person name="Barry K."/>
            <person name="Grigoriev I.V."/>
            <person name="Martin F.M."/>
            <person name="Stajich J.E."/>
            <person name="Smith M.E."/>
            <person name="Bonito G."/>
            <person name="Spatafora J.W."/>
        </authorList>
    </citation>
    <scope>NUCLEOTIDE SEQUENCE [LARGE SCALE GENOMIC DNA]</scope>
    <source>
        <strain evidence="1 2">AD002</strain>
    </source>
</reference>
<name>A0A433QDK0_9FUNG</name>
<accession>A0A433QDK0</accession>
<dbReference type="Proteomes" id="UP000274822">
    <property type="component" value="Unassembled WGS sequence"/>
</dbReference>
<comment type="caution">
    <text evidence="1">The sequence shown here is derived from an EMBL/GenBank/DDBJ whole genome shotgun (WGS) entry which is preliminary data.</text>
</comment>
<proteinExistence type="predicted"/>
<dbReference type="EMBL" id="RBNJ01007632">
    <property type="protein sequence ID" value="RUS27860.1"/>
    <property type="molecule type" value="Genomic_DNA"/>
</dbReference>
<evidence type="ECO:0000313" key="2">
    <source>
        <dbReference type="Proteomes" id="UP000274822"/>
    </source>
</evidence>
<keyword evidence="2" id="KW-1185">Reference proteome</keyword>
<gene>
    <name evidence="1" type="ORF">BC938DRAFT_482629</name>
</gene>
<organism evidence="1 2">
    <name type="scientific">Jimgerdemannia flammicorona</name>
    <dbReference type="NCBI Taxonomy" id="994334"/>
    <lineage>
        <taxon>Eukaryota</taxon>
        <taxon>Fungi</taxon>
        <taxon>Fungi incertae sedis</taxon>
        <taxon>Mucoromycota</taxon>
        <taxon>Mucoromycotina</taxon>
        <taxon>Endogonomycetes</taxon>
        <taxon>Endogonales</taxon>
        <taxon>Endogonaceae</taxon>
        <taxon>Jimgerdemannia</taxon>
    </lineage>
</organism>
<protein>
    <submittedName>
        <fullName evidence="1">Uncharacterized protein</fullName>
    </submittedName>
</protein>